<dbReference type="InterPro" id="IPR018389">
    <property type="entry name" value="DctP_fam"/>
</dbReference>
<comment type="similarity">
    <text evidence="2">Belongs to the bacterial solute-binding protein 7 family.</text>
</comment>
<evidence type="ECO:0000256" key="2">
    <source>
        <dbReference type="ARBA" id="ARBA00009023"/>
    </source>
</evidence>
<keyword evidence="8" id="KW-1185">Reference proteome</keyword>
<keyword evidence="4 5" id="KW-0732">Signal</keyword>
<dbReference type="PANTHER" id="PTHR33376:SF4">
    <property type="entry name" value="SIALIC ACID-BINDING PERIPLASMIC PROTEIN SIAP"/>
    <property type="match status" value="1"/>
</dbReference>
<keyword evidence="3" id="KW-0813">Transport</keyword>
<sequence>MKKRLFVSLLASAVAASCLAGCGGGTQSSGEKETATSGGETYTWKMALNSTEGDNAYDTAAVFADKIKELTDGRVEVKLYGGASLGSTSEVLEGLSYGVADIICESVGTLATFTPLANIDAMPYIYSDYDHFMKVWYSDLGQEMKDKIGEASGFKLMGGTFRGPRIVTATKEMHNVSDFKGFKLRAPNLEMYLKTWQWMDAAPTPMAMNETYTALQQGTVSGQENPMADSMNYAFDEVCKYWIKTNHVYSCNLFIMDANYFNNLPEDIQRAVTEAAEYAGKEISAKQLQKESAAEEKLIEKDCTVIEVDLNEFKGHFDGFADKNFPDLKDWADRIKAMDDGK</sequence>
<dbReference type="OrthoDB" id="9815946at2"/>
<dbReference type="EMBL" id="CP014223">
    <property type="protein sequence ID" value="AMJ42033.1"/>
    <property type="molecule type" value="Genomic_DNA"/>
</dbReference>
<dbReference type="NCBIfam" id="NF037995">
    <property type="entry name" value="TRAP_S1"/>
    <property type="match status" value="1"/>
</dbReference>
<evidence type="ECO:0000313" key="9">
    <source>
        <dbReference type="Proteomes" id="UP000184204"/>
    </source>
</evidence>
<reference evidence="8" key="2">
    <citation type="submission" date="2016-01" db="EMBL/GenBank/DDBJ databases">
        <authorList>
            <person name="Poehlein A."/>
            <person name="Schlien K."/>
            <person name="Gottschalk G."/>
            <person name="Buckel W."/>
            <person name="Daniel R."/>
        </authorList>
    </citation>
    <scope>NUCLEOTIDE SEQUENCE [LARGE SCALE GENOMIC DNA]</scope>
    <source>
        <strain evidence="8">X2</strain>
    </source>
</reference>
<protein>
    <submittedName>
        <fullName evidence="6">Sialic acid-binding periplasmic protein SiaP</fullName>
    </submittedName>
    <submittedName>
        <fullName evidence="7">Tripartite ATP-independent transporter solute receptor, DctP family</fullName>
    </submittedName>
</protein>
<reference evidence="6 8" key="1">
    <citation type="journal article" date="2016" name="Genome Announc.">
        <title>Complete Genome Sequence of the Amino Acid-Fermenting Clostridium propionicum X2 (DSM 1682).</title>
        <authorList>
            <person name="Poehlein A."/>
            <person name="Schlien K."/>
            <person name="Chowdhury N.P."/>
            <person name="Gottschalk G."/>
            <person name="Buckel W."/>
            <person name="Daniel R."/>
        </authorList>
    </citation>
    <scope>NUCLEOTIDE SEQUENCE [LARGE SCALE GENOMIC DNA]</scope>
    <source>
        <strain evidence="6 8">X2</strain>
    </source>
</reference>
<keyword evidence="7" id="KW-0675">Receptor</keyword>
<dbReference type="Proteomes" id="UP000184204">
    <property type="component" value="Unassembled WGS sequence"/>
</dbReference>
<dbReference type="PROSITE" id="PS51257">
    <property type="entry name" value="PROKAR_LIPOPROTEIN"/>
    <property type="match status" value="1"/>
</dbReference>
<evidence type="ECO:0000256" key="1">
    <source>
        <dbReference type="ARBA" id="ARBA00004196"/>
    </source>
</evidence>
<dbReference type="EMBL" id="FQUA01000021">
    <property type="protein sequence ID" value="SHF15160.1"/>
    <property type="molecule type" value="Genomic_DNA"/>
</dbReference>
<dbReference type="PANTHER" id="PTHR33376">
    <property type="match status" value="1"/>
</dbReference>
<feature type="signal peptide" evidence="5">
    <location>
        <begin position="1"/>
        <end position="20"/>
    </location>
</feature>
<dbReference type="Proteomes" id="UP000068026">
    <property type="component" value="Chromosome"/>
</dbReference>
<dbReference type="Pfam" id="PF03480">
    <property type="entry name" value="DctP"/>
    <property type="match status" value="1"/>
</dbReference>
<dbReference type="GO" id="GO:0030288">
    <property type="term" value="C:outer membrane-bounded periplasmic space"/>
    <property type="evidence" value="ECO:0007669"/>
    <property type="project" value="InterPro"/>
</dbReference>
<evidence type="ECO:0000256" key="5">
    <source>
        <dbReference type="SAM" id="SignalP"/>
    </source>
</evidence>
<dbReference type="AlphaFoldDB" id="A0A120MKE6"/>
<evidence type="ECO:0000313" key="8">
    <source>
        <dbReference type="Proteomes" id="UP000068026"/>
    </source>
</evidence>
<dbReference type="InterPro" id="IPR004682">
    <property type="entry name" value="TRAP_DctP"/>
</dbReference>
<reference evidence="7" key="4">
    <citation type="submission" date="2016-11" db="EMBL/GenBank/DDBJ databases">
        <authorList>
            <person name="Varghese N."/>
            <person name="Submissions S."/>
        </authorList>
    </citation>
    <scope>NUCLEOTIDE SEQUENCE</scope>
    <source>
        <strain evidence="7">DSM 1682</strain>
    </source>
</reference>
<gene>
    <name evidence="6" type="primary">siaP_2</name>
    <name evidence="6" type="ORF">CPRO_24700</name>
    <name evidence="7" type="ORF">SAMN02745151_02944</name>
</gene>
<evidence type="ECO:0000313" key="6">
    <source>
        <dbReference type="EMBL" id="AMJ42033.1"/>
    </source>
</evidence>
<reference evidence="9" key="3">
    <citation type="submission" date="2016-11" db="EMBL/GenBank/DDBJ databases">
        <authorList>
            <person name="Jaros S."/>
            <person name="Januszkiewicz K."/>
            <person name="Wedrychowicz H."/>
        </authorList>
    </citation>
    <scope>NUCLEOTIDE SEQUENCE [LARGE SCALE GENOMIC DNA]</scope>
    <source>
        <strain evidence="9">DSM 1682</strain>
    </source>
</reference>
<comment type="subcellular location">
    <subcellularLocation>
        <location evidence="1">Cell envelope</location>
    </subcellularLocation>
</comment>
<feature type="chain" id="PRO_5044548046" evidence="5">
    <location>
        <begin position="21"/>
        <end position="342"/>
    </location>
</feature>
<dbReference type="NCBIfam" id="TIGR00787">
    <property type="entry name" value="dctP"/>
    <property type="match status" value="1"/>
</dbReference>
<name>A0A120MKE6_ANAPI</name>
<evidence type="ECO:0000256" key="3">
    <source>
        <dbReference type="ARBA" id="ARBA00022448"/>
    </source>
</evidence>
<dbReference type="KEGG" id="cpro:CPRO_24700"/>
<proteinExistence type="inferred from homology"/>
<dbReference type="RefSeq" id="WP_066052206.1">
    <property type="nucleotide sequence ID" value="NZ_CP014223.1"/>
</dbReference>
<evidence type="ECO:0000256" key="4">
    <source>
        <dbReference type="ARBA" id="ARBA00022729"/>
    </source>
</evidence>
<dbReference type="InterPro" id="IPR038404">
    <property type="entry name" value="TRAP_DctP_sf"/>
</dbReference>
<accession>A0A120MKE6</accession>
<organism evidence="7 9">
    <name type="scientific">Anaerotignum propionicum DSM 1682</name>
    <dbReference type="NCBI Taxonomy" id="991789"/>
    <lineage>
        <taxon>Bacteria</taxon>
        <taxon>Bacillati</taxon>
        <taxon>Bacillota</taxon>
        <taxon>Clostridia</taxon>
        <taxon>Lachnospirales</taxon>
        <taxon>Anaerotignaceae</taxon>
        <taxon>Anaerotignum</taxon>
    </lineage>
</organism>
<dbReference type="GO" id="GO:0055085">
    <property type="term" value="P:transmembrane transport"/>
    <property type="evidence" value="ECO:0007669"/>
    <property type="project" value="InterPro"/>
</dbReference>
<evidence type="ECO:0000313" key="7">
    <source>
        <dbReference type="EMBL" id="SHF15160.1"/>
    </source>
</evidence>
<dbReference type="CDD" id="cd13603">
    <property type="entry name" value="PBP2_TRAP_Siap_TeaA_like"/>
    <property type="match status" value="1"/>
</dbReference>
<dbReference type="Gene3D" id="3.40.190.170">
    <property type="entry name" value="Bacterial extracellular solute-binding protein, family 7"/>
    <property type="match status" value="1"/>
</dbReference>